<keyword evidence="3 6" id="KW-0349">Heme</keyword>
<keyword evidence="6" id="KW-0561">Oxygen transport</keyword>
<comment type="cofactor">
    <cofactor evidence="7">
        <name>heme</name>
        <dbReference type="ChEBI" id="CHEBI:30413"/>
    </cofactor>
    <text evidence="7">Binds 1 heme group per subunit.</text>
</comment>
<keyword evidence="5 6" id="KW-0408">Iron</keyword>
<dbReference type="PIRSF" id="PIRSF002030">
    <property type="entry name" value="Globin_Protozoa/Cyanobacteria"/>
    <property type="match status" value="1"/>
</dbReference>
<evidence type="ECO:0000256" key="8">
    <source>
        <dbReference type="PIRSR" id="PIRSR601486-1"/>
    </source>
</evidence>
<accession>A0A8S0YAB3</accession>
<evidence type="ECO:0000256" key="6">
    <source>
        <dbReference type="PIRNR" id="PIRNR002030"/>
    </source>
</evidence>
<comment type="caution">
    <text evidence="9">The sequence shown here is derived from an EMBL/GenBank/DDBJ whole genome shotgun (WGS) entry which is preliminary data.</text>
</comment>
<dbReference type="EMBL" id="CADCXN010000072">
    <property type="protein sequence ID" value="CAA9891505.1"/>
    <property type="molecule type" value="Genomic_DNA"/>
</dbReference>
<dbReference type="GO" id="GO:0005344">
    <property type="term" value="F:oxygen carrier activity"/>
    <property type="evidence" value="ECO:0007669"/>
    <property type="project" value="UniProtKB-UniRule"/>
</dbReference>
<proteinExistence type="inferred from homology"/>
<dbReference type="Pfam" id="PF01152">
    <property type="entry name" value="Bac_globin"/>
    <property type="match status" value="1"/>
</dbReference>
<dbReference type="InterPro" id="IPR012292">
    <property type="entry name" value="Globin/Proto"/>
</dbReference>
<evidence type="ECO:0000256" key="1">
    <source>
        <dbReference type="ARBA" id="ARBA00009660"/>
    </source>
</evidence>
<protein>
    <recommendedName>
        <fullName evidence="6">Group 1 truncated hemoglobin</fullName>
    </recommendedName>
</protein>
<keyword evidence="2 6" id="KW-0813">Transport</keyword>
<feature type="binding site" description="distal binding residue" evidence="8">
    <location>
        <position position="79"/>
    </location>
    <ligand>
        <name>heme</name>
        <dbReference type="ChEBI" id="CHEBI:30413"/>
    </ligand>
    <ligandPart>
        <name>Fe</name>
        <dbReference type="ChEBI" id="CHEBI:18248"/>
    </ligandPart>
</feature>
<organism evidence="9 10">
    <name type="scientific">Candidatus Methylobacter favarea</name>
    <dbReference type="NCBI Taxonomy" id="2707345"/>
    <lineage>
        <taxon>Bacteria</taxon>
        <taxon>Pseudomonadati</taxon>
        <taxon>Pseudomonadota</taxon>
        <taxon>Gammaproteobacteria</taxon>
        <taxon>Methylococcales</taxon>
        <taxon>Methylococcaceae</taxon>
        <taxon>Methylobacter</taxon>
    </lineage>
</organism>
<evidence type="ECO:0000256" key="2">
    <source>
        <dbReference type="ARBA" id="ARBA00022448"/>
    </source>
</evidence>
<dbReference type="GO" id="GO:0020037">
    <property type="term" value="F:heme binding"/>
    <property type="evidence" value="ECO:0007669"/>
    <property type="project" value="InterPro"/>
</dbReference>
<dbReference type="GO" id="GO:0019825">
    <property type="term" value="F:oxygen binding"/>
    <property type="evidence" value="ECO:0007669"/>
    <property type="project" value="InterPro"/>
</dbReference>
<name>A0A8S0YAB3_9GAMM</name>
<dbReference type="AlphaFoldDB" id="A0A8S0YAB3"/>
<evidence type="ECO:0000313" key="9">
    <source>
        <dbReference type="EMBL" id="CAA9891505.1"/>
    </source>
</evidence>
<keyword evidence="4 6" id="KW-0479">Metal-binding</keyword>
<feature type="binding site" description="proximal binding residue" evidence="7">
    <location>
        <position position="79"/>
    </location>
    <ligand>
        <name>heme</name>
        <dbReference type="ChEBI" id="CHEBI:30413"/>
    </ligand>
    <ligandPart>
        <name>Fe</name>
        <dbReference type="ChEBI" id="CHEBI:18248"/>
    </ligandPart>
</feature>
<evidence type="ECO:0000313" key="10">
    <source>
        <dbReference type="Proteomes" id="UP000494216"/>
    </source>
</evidence>
<dbReference type="InterPro" id="IPR001486">
    <property type="entry name" value="Hemoglobin_trunc"/>
</dbReference>
<evidence type="ECO:0000256" key="5">
    <source>
        <dbReference type="ARBA" id="ARBA00023004"/>
    </source>
</evidence>
<sequence length="130" mass="14556">MSATQDTTLNETLFDKIGGAPAVEAAVDIFYRKVLMDYRINRFFENTDMDTQRAKQKAFLTMAFGGPNNYTGTDMRNAHARFIKMGLDDSHFDAVMENLGATLEELDVPQELIAEVAAIAESTRNDVLNR</sequence>
<gene>
    <name evidence="9" type="primary">glbN</name>
    <name evidence="9" type="ORF">METHB2_420019</name>
</gene>
<evidence type="ECO:0000256" key="3">
    <source>
        <dbReference type="ARBA" id="ARBA00022617"/>
    </source>
</evidence>
<evidence type="ECO:0000256" key="7">
    <source>
        <dbReference type="PIRSR" id="PIRSR002030-1"/>
    </source>
</evidence>
<reference evidence="9 10" key="1">
    <citation type="submission" date="2020-02" db="EMBL/GenBank/DDBJ databases">
        <authorList>
            <person name="Hogendoorn C."/>
        </authorList>
    </citation>
    <scope>NUCLEOTIDE SEQUENCE [LARGE SCALE GENOMIC DNA]</scope>
    <source>
        <strain evidence="9">METHB21</strain>
    </source>
</reference>
<dbReference type="InterPro" id="IPR016339">
    <property type="entry name" value="Hemoglobin_trunc_I"/>
</dbReference>
<dbReference type="RefSeq" id="WP_174626365.1">
    <property type="nucleotide sequence ID" value="NZ_CADCXN010000072.1"/>
</dbReference>
<comment type="similarity">
    <text evidence="1 6">Belongs to the truncated hemoglobin family. Group I subfamily.</text>
</comment>
<dbReference type="GO" id="GO:0046872">
    <property type="term" value="F:metal ion binding"/>
    <property type="evidence" value="ECO:0007669"/>
    <property type="project" value="UniProtKB-UniRule"/>
</dbReference>
<dbReference type="Gene3D" id="1.10.490.10">
    <property type="entry name" value="Globins"/>
    <property type="match status" value="1"/>
</dbReference>
<dbReference type="SUPFAM" id="SSF46458">
    <property type="entry name" value="Globin-like"/>
    <property type="match status" value="1"/>
</dbReference>
<evidence type="ECO:0000256" key="4">
    <source>
        <dbReference type="ARBA" id="ARBA00022723"/>
    </source>
</evidence>
<dbReference type="CDD" id="cd00454">
    <property type="entry name" value="TrHb1_N"/>
    <property type="match status" value="1"/>
</dbReference>
<dbReference type="Proteomes" id="UP000494216">
    <property type="component" value="Unassembled WGS sequence"/>
</dbReference>
<dbReference type="InterPro" id="IPR009050">
    <property type="entry name" value="Globin-like_sf"/>
</dbReference>
<keyword evidence="10" id="KW-1185">Reference proteome</keyword>